<name>A0A239LHP5_EKHLU</name>
<dbReference type="EMBL" id="FZPD01000005">
    <property type="protein sequence ID" value="SNT29074.1"/>
    <property type="molecule type" value="Genomic_DNA"/>
</dbReference>
<evidence type="ECO:0000313" key="2">
    <source>
        <dbReference type="EMBL" id="SNT29074.1"/>
    </source>
</evidence>
<feature type="transmembrane region" description="Helical" evidence="1">
    <location>
        <begin position="40"/>
        <end position="57"/>
    </location>
</feature>
<keyword evidence="1" id="KW-1133">Transmembrane helix</keyword>
<feature type="transmembrane region" description="Helical" evidence="1">
    <location>
        <begin position="110"/>
        <end position="128"/>
    </location>
</feature>
<keyword evidence="1" id="KW-0812">Transmembrane</keyword>
<accession>A0A239LHP5</accession>
<sequence>MNLEIKYQERYSRGELLLRTIFGTIYIAIPHIFLLFFVSLWGMILSFISFWIILFTGKYPQSFFEFQEGLYRWNLRVNARLYNLSDGYPSFGIGGTDDLTTLEIPYPERLSRGILLLRFFLGGIYVILPHGFVLIFRTIATLVLQFLAWWVVLFTGNYPQSWHEFNVGTLRWATRVNVYMSNMTDDYPPFSGKP</sequence>
<dbReference type="Proteomes" id="UP000198393">
    <property type="component" value="Unassembled WGS sequence"/>
</dbReference>
<evidence type="ECO:0000313" key="3">
    <source>
        <dbReference type="Proteomes" id="UP000198393"/>
    </source>
</evidence>
<evidence type="ECO:0000256" key="1">
    <source>
        <dbReference type="SAM" id="Phobius"/>
    </source>
</evidence>
<keyword evidence="1" id="KW-0472">Membrane</keyword>
<dbReference type="InterPro" id="IPR025498">
    <property type="entry name" value="DUF4389"/>
</dbReference>
<evidence type="ECO:0008006" key="4">
    <source>
        <dbReference type="Google" id="ProtNLM"/>
    </source>
</evidence>
<dbReference type="OrthoDB" id="156718at2"/>
<gene>
    <name evidence="2" type="ORF">SAMN05421640_3222</name>
</gene>
<proteinExistence type="predicted"/>
<organism evidence="2 3">
    <name type="scientific">Ekhidna lutea</name>
    <dbReference type="NCBI Taxonomy" id="447679"/>
    <lineage>
        <taxon>Bacteria</taxon>
        <taxon>Pseudomonadati</taxon>
        <taxon>Bacteroidota</taxon>
        <taxon>Cytophagia</taxon>
        <taxon>Cytophagales</taxon>
        <taxon>Reichenbachiellaceae</taxon>
        <taxon>Ekhidna</taxon>
    </lineage>
</organism>
<dbReference type="Pfam" id="PF14333">
    <property type="entry name" value="DUF4389"/>
    <property type="match status" value="2"/>
</dbReference>
<dbReference type="AlphaFoldDB" id="A0A239LHP5"/>
<reference evidence="2 3" key="1">
    <citation type="submission" date="2017-06" db="EMBL/GenBank/DDBJ databases">
        <authorList>
            <person name="Kim H.J."/>
            <person name="Triplett B.A."/>
        </authorList>
    </citation>
    <scope>NUCLEOTIDE SEQUENCE [LARGE SCALE GENOMIC DNA]</scope>
    <source>
        <strain evidence="2 3">DSM 19307</strain>
    </source>
</reference>
<protein>
    <recommendedName>
        <fullName evidence="4">DUF4389 domain-containing protein</fullName>
    </recommendedName>
</protein>
<keyword evidence="3" id="KW-1185">Reference proteome</keyword>
<dbReference type="RefSeq" id="WP_089357891.1">
    <property type="nucleotide sequence ID" value="NZ_FZPD01000005.1"/>
</dbReference>